<keyword evidence="3" id="KW-0813">Transport</keyword>
<comment type="subcellular location">
    <subcellularLocation>
        <location evidence="1">Membrane</location>
        <topology evidence="1">Multi-pass membrane protein</topology>
    </subcellularLocation>
</comment>
<evidence type="ECO:0000256" key="5">
    <source>
        <dbReference type="ARBA" id="ARBA00022856"/>
    </source>
</evidence>
<dbReference type="GO" id="GO:0015031">
    <property type="term" value="P:protein transport"/>
    <property type="evidence" value="ECO:0007669"/>
    <property type="project" value="UniProtKB-KW"/>
</dbReference>
<evidence type="ECO:0000256" key="4">
    <source>
        <dbReference type="ARBA" id="ARBA00022692"/>
    </source>
</evidence>
<evidence type="ECO:0000256" key="8">
    <source>
        <dbReference type="ARBA" id="ARBA00023136"/>
    </source>
</evidence>
<protein>
    <submittedName>
        <fullName evidence="11">Oligopeptide transporter</fullName>
    </submittedName>
</protein>
<evidence type="ECO:0000256" key="3">
    <source>
        <dbReference type="ARBA" id="ARBA00022448"/>
    </source>
</evidence>
<proteinExistence type="inferred from homology"/>
<evidence type="ECO:0000256" key="9">
    <source>
        <dbReference type="SAM" id="MobiDB-lite"/>
    </source>
</evidence>
<feature type="transmembrane region" description="Helical" evidence="10">
    <location>
        <begin position="530"/>
        <end position="553"/>
    </location>
</feature>
<sequence length="571" mass="63843">MVGPFYYSNPKFITYIYTNLLQNPSHHQHHPPTLSKNPAGHFPARPPHRRPFYGEPFPPATRFSASKSFFTPPQLALHVTPPPSSPSRHQARRRALPAGYSLPRRQPRSSRGSRPTDLTSRCQAQHRRAAAVHSSGDPKPAAVQPFFTAVSSFLSSPTQATLHHFRRDLAAAPFFRRGPCSQLLPVDPLLDGDLAAQLRRRSAAIPSPFSRHPVAELCSRQQHVRTPVLARAFTHGASICANRNSPTLDPSPTDQTYAVQLRSEPDPILSTTKCSLALAIFRFLIRTPREVIDRPLVADGTITEPKKAIKADCLEASVIIQPKCIGTYPQCDSTSRTRIRPSAKPPSAWPCTEHYTRHGLTLLLFVTDCHDYARDTLYPTWTHSAAICDGLSRLRVLLISEIYEQYRTSSKGKSDIHTKLMKKYKDIPSWWFYILLALTVVISLALCLFLEKGNSDADLGPFACSFVCVLIHSSCQHYYRNYEPNPGPECITMYLMGMIYPGRPYRYMSMSQAVAFLSDFKLLKIPPRSIFLVQFVGTIVMGTVNVGVAWWLLHLIDGICHVPPGQGCHCG</sequence>
<keyword evidence="8 10" id="KW-0472">Membrane</keyword>
<evidence type="ECO:0000256" key="1">
    <source>
        <dbReference type="ARBA" id="ARBA00004141"/>
    </source>
</evidence>
<keyword evidence="12" id="KW-1185">Reference proteome</keyword>
<gene>
    <name evidence="11" type="ORF">STAS_24965</name>
</gene>
<comment type="caution">
    <text evidence="11">The sequence shown here is derived from an EMBL/GenBank/DDBJ whole genome shotgun (WGS) entry which is preliminary data.</text>
</comment>
<evidence type="ECO:0000313" key="11">
    <source>
        <dbReference type="EMBL" id="GER47827.1"/>
    </source>
</evidence>
<dbReference type="InterPro" id="IPR004648">
    <property type="entry name" value="Oligpept_transpt"/>
</dbReference>
<feature type="region of interest" description="Disordered" evidence="9">
    <location>
        <begin position="24"/>
        <end position="57"/>
    </location>
</feature>
<evidence type="ECO:0000256" key="7">
    <source>
        <dbReference type="ARBA" id="ARBA00022989"/>
    </source>
</evidence>
<reference evidence="12" key="1">
    <citation type="journal article" date="2019" name="Curr. Biol.">
        <title>Genome Sequence of Striga asiatica Provides Insight into the Evolution of Plant Parasitism.</title>
        <authorList>
            <person name="Yoshida S."/>
            <person name="Kim S."/>
            <person name="Wafula E.K."/>
            <person name="Tanskanen J."/>
            <person name="Kim Y.M."/>
            <person name="Honaas L."/>
            <person name="Yang Z."/>
            <person name="Spallek T."/>
            <person name="Conn C.E."/>
            <person name="Ichihashi Y."/>
            <person name="Cheong K."/>
            <person name="Cui S."/>
            <person name="Der J.P."/>
            <person name="Gundlach H."/>
            <person name="Jiao Y."/>
            <person name="Hori C."/>
            <person name="Ishida J.K."/>
            <person name="Kasahara H."/>
            <person name="Kiba T."/>
            <person name="Kim M.S."/>
            <person name="Koo N."/>
            <person name="Laohavisit A."/>
            <person name="Lee Y.H."/>
            <person name="Lumba S."/>
            <person name="McCourt P."/>
            <person name="Mortimer J.C."/>
            <person name="Mutuku J.M."/>
            <person name="Nomura T."/>
            <person name="Sasaki-Sekimoto Y."/>
            <person name="Seto Y."/>
            <person name="Wang Y."/>
            <person name="Wakatake T."/>
            <person name="Sakakibara H."/>
            <person name="Demura T."/>
            <person name="Yamaguchi S."/>
            <person name="Yoneyama K."/>
            <person name="Manabe R.I."/>
            <person name="Nelson D.C."/>
            <person name="Schulman A.H."/>
            <person name="Timko M.P."/>
            <person name="dePamphilis C.W."/>
            <person name="Choi D."/>
            <person name="Shirasu K."/>
        </authorList>
    </citation>
    <scope>NUCLEOTIDE SEQUENCE [LARGE SCALE GENOMIC DNA]</scope>
    <source>
        <strain evidence="12">cv. UVA1</strain>
    </source>
</reference>
<dbReference type="Pfam" id="PF03169">
    <property type="entry name" value="OPT"/>
    <property type="match status" value="1"/>
</dbReference>
<dbReference type="InterPro" id="IPR004813">
    <property type="entry name" value="OPT"/>
</dbReference>
<evidence type="ECO:0000313" key="12">
    <source>
        <dbReference type="Proteomes" id="UP000325081"/>
    </source>
</evidence>
<evidence type="ECO:0000256" key="10">
    <source>
        <dbReference type="SAM" id="Phobius"/>
    </source>
</evidence>
<keyword evidence="6" id="KW-0653">Protein transport</keyword>
<keyword evidence="5" id="KW-0571">Peptide transport</keyword>
<evidence type="ECO:0000256" key="6">
    <source>
        <dbReference type="ARBA" id="ARBA00022927"/>
    </source>
</evidence>
<dbReference type="GO" id="GO:0035673">
    <property type="term" value="F:oligopeptide transmembrane transporter activity"/>
    <property type="evidence" value="ECO:0007669"/>
    <property type="project" value="InterPro"/>
</dbReference>
<dbReference type="Proteomes" id="UP000325081">
    <property type="component" value="Unassembled WGS sequence"/>
</dbReference>
<dbReference type="OrthoDB" id="9986677at2759"/>
<dbReference type="GO" id="GO:0016020">
    <property type="term" value="C:membrane"/>
    <property type="evidence" value="ECO:0007669"/>
    <property type="project" value="UniProtKB-SubCell"/>
</dbReference>
<accession>A0A5A7QTR8</accession>
<keyword evidence="7 10" id="KW-1133">Transmembrane helix</keyword>
<keyword evidence="4 10" id="KW-0812">Transmembrane</keyword>
<name>A0A5A7QTR8_STRAF</name>
<evidence type="ECO:0000256" key="2">
    <source>
        <dbReference type="ARBA" id="ARBA00005484"/>
    </source>
</evidence>
<comment type="similarity">
    <text evidence="2">Belongs to the oligopeptide OPT transporter (TC 2.A.67.1) family.</text>
</comment>
<dbReference type="EMBL" id="BKCP01008070">
    <property type="protein sequence ID" value="GER47827.1"/>
    <property type="molecule type" value="Genomic_DNA"/>
</dbReference>
<dbReference type="PANTHER" id="PTHR22601">
    <property type="entry name" value="ISP4 LIKE PROTEIN"/>
    <property type="match status" value="1"/>
</dbReference>
<dbReference type="AlphaFoldDB" id="A0A5A7QTR8"/>
<feature type="transmembrane region" description="Helical" evidence="10">
    <location>
        <begin position="430"/>
        <end position="450"/>
    </location>
</feature>
<feature type="region of interest" description="Disordered" evidence="9">
    <location>
        <begin position="74"/>
        <end position="138"/>
    </location>
</feature>
<organism evidence="11 12">
    <name type="scientific">Striga asiatica</name>
    <name type="common">Asiatic witchweed</name>
    <name type="synonym">Buchnera asiatica</name>
    <dbReference type="NCBI Taxonomy" id="4170"/>
    <lineage>
        <taxon>Eukaryota</taxon>
        <taxon>Viridiplantae</taxon>
        <taxon>Streptophyta</taxon>
        <taxon>Embryophyta</taxon>
        <taxon>Tracheophyta</taxon>
        <taxon>Spermatophyta</taxon>
        <taxon>Magnoliopsida</taxon>
        <taxon>eudicotyledons</taxon>
        <taxon>Gunneridae</taxon>
        <taxon>Pentapetalae</taxon>
        <taxon>asterids</taxon>
        <taxon>lamiids</taxon>
        <taxon>Lamiales</taxon>
        <taxon>Orobanchaceae</taxon>
        <taxon>Buchnereae</taxon>
        <taxon>Striga</taxon>
    </lineage>
</organism>